<feature type="compositionally biased region" description="Basic and acidic residues" evidence="1">
    <location>
        <begin position="155"/>
        <end position="164"/>
    </location>
</feature>
<dbReference type="Proteomes" id="UP001472677">
    <property type="component" value="Unassembled WGS sequence"/>
</dbReference>
<organism evidence="2 3">
    <name type="scientific">Hibiscus sabdariffa</name>
    <name type="common">roselle</name>
    <dbReference type="NCBI Taxonomy" id="183260"/>
    <lineage>
        <taxon>Eukaryota</taxon>
        <taxon>Viridiplantae</taxon>
        <taxon>Streptophyta</taxon>
        <taxon>Embryophyta</taxon>
        <taxon>Tracheophyta</taxon>
        <taxon>Spermatophyta</taxon>
        <taxon>Magnoliopsida</taxon>
        <taxon>eudicotyledons</taxon>
        <taxon>Gunneridae</taxon>
        <taxon>Pentapetalae</taxon>
        <taxon>rosids</taxon>
        <taxon>malvids</taxon>
        <taxon>Malvales</taxon>
        <taxon>Malvaceae</taxon>
        <taxon>Malvoideae</taxon>
        <taxon>Hibiscus</taxon>
    </lineage>
</organism>
<gene>
    <name evidence="2" type="ORF">V6N12_061654</name>
</gene>
<dbReference type="EMBL" id="JBBPBM010000021">
    <property type="protein sequence ID" value="KAK8548748.1"/>
    <property type="molecule type" value="Genomic_DNA"/>
</dbReference>
<sequence>MVRSAGGSQVPNDDYEAFVAQDKNQSKCVATSNARLPPSNFKSAPLNVFPNTSVTTQHEDVQPVLNRSEEVTPVLGSLNGDALPHSNVPKAGIESEPTVANNFQEGASTHSEADDTCGTNHGSACVGGRVDTTVNSIDDVICSPEIVSDDDDENISTHDNREQSQHGLQPANSSHNGDDEAICTGAASEQFQPADLGDESKHWLYLSGNKQF</sequence>
<proteinExistence type="predicted"/>
<evidence type="ECO:0000313" key="2">
    <source>
        <dbReference type="EMBL" id="KAK8548748.1"/>
    </source>
</evidence>
<accession>A0ABR2DXP2</accession>
<comment type="caution">
    <text evidence="2">The sequence shown here is derived from an EMBL/GenBank/DDBJ whole genome shotgun (WGS) entry which is preliminary data.</text>
</comment>
<feature type="compositionally biased region" description="Polar residues" evidence="1">
    <location>
        <begin position="165"/>
        <end position="175"/>
    </location>
</feature>
<evidence type="ECO:0000313" key="3">
    <source>
        <dbReference type="Proteomes" id="UP001472677"/>
    </source>
</evidence>
<keyword evidence="3" id="KW-1185">Reference proteome</keyword>
<evidence type="ECO:0000256" key="1">
    <source>
        <dbReference type="SAM" id="MobiDB-lite"/>
    </source>
</evidence>
<feature type="region of interest" description="Disordered" evidence="1">
    <location>
        <begin position="144"/>
        <end position="197"/>
    </location>
</feature>
<name>A0ABR2DXP2_9ROSI</name>
<reference evidence="2 3" key="1">
    <citation type="journal article" date="2024" name="G3 (Bethesda)">
        <title>Genome assembly of Hibiscus sabdariffa L. provides insights into metabolisms of medicinal natural products.</title>
        <authorList>
            <person name="Kim T."/>
        </authorList>
    </citation>
    <scope>NUCLEOTIDE SEQUENCE [LARGE SCALE GENOMIC DNA]</scope>
    <source>
        <strain evidence="2">TK-2024</strain>
        <tissue evidence="2">Old leaves</tissue>
    </source>
</reference>
<protein>
    <submittedName>
        <fullName evidence="2">Uncharacterized protein</fullName>
    </submittedName>
</protein>